<dbReference type="PANTHER" id="PTHR31157">
    <property type="entry name" value="SCP DOMAIN-CONTAINING PROTEIN"/>
    <property type="match status" value="1"/>
</dbReference>
<keyword evidence="1" id="KW-0472">Membrane</keyword>
<sequence length="382" mass="41534">MIKPLKNYFIPNQNNDYRPHIFKKWEVVKIVAGILLLEAIFLAQVFLIMPRAQFFASVLPGVLVNLANGDRQSSNLNLLTANPLLERAAQLKANDMLAKGYFSHVAPDGKTPWYWLNSAGYKYSAAGENLAINFVDSKDINNAWMNSPSHRANILNNKFTEIGIATATGVYRGRETTFVVQFFGKLARNASHSEAGGPARNVVSAPSQPTIASVKPTTVIPAQPINQPVKPIVSGVASTPASVKAEAIETPIESVIPQQGDEAAVNSTPVSSPPEEMFVVVEDVPVTGDLSQEKSVVDPPAAAPQNDFISSFKTVLTSPRVIINLIFIILGGIVFLALLLKLLSRTGIQYAAPIFNGLLILVILISLFYFNHYLLIARAQIF</sequence>
<dbReference type="Pfam" id="PF00188">
    <property type="entry name" value="CAP"/>
    <property type="match status" value="1"/>
</dbReference>
<dbReference type="CDD" id="cd05379">
    <property type="entry name" value="CAP_bacterial"/>
    <property type="match status" value="1"/>
</dbReference>
<dbReference type="InterPro" id="IPR014044">
    <property type="entry name" value="CAP_dom"/>
</dbReference>
<dbReference type="Proteomes" id="UP000231550">
    <property type="component" value="Unassembled WGS sequence"/>
</dbReference>
<reference evidence="3 4" key="1">
    <citation type="submission" date="2017-09" db="EMBL/GenBank/DDBJ databases">
        <title>Depth-based differentiation of microbial function through sediment-hosted aquifers and enrichment of novel symbionts in the deep terrestrial subsurface.</title>
        <authorList>
            <person name="Probst A.J."/>
            <person name="Ladd B."/>
            <person name="Jarett J.K."/>
            <person name="Geller-Mcgrath D.E."/>
            <person name="Sieber C.M."/>
            <person name="Emerson J.B."/>
            <person name="Anantharaman K."/>
            <person name="Thomas B.C."/>
            <person name="Malmstrom R."/>
            <person name="Stieglmeier M."/>
            <person name="Klingl A."/>
            <person name="Woyke T."/>
            <person name="Ryan C.M."/>
            <person name="Banfield J.F."/>
        </authorList>
    </citation>
    <scope>NUCLEOTIDE SEQUENCE [LARGE SCALE GENOMIC DNA]</scope>
    <source>
        <strain evidence="3">CG11_big_fil_rev_8_21_14_0_20_44_10</strain>
    </source>
</reference>
<accession>A0A2H0KPA5</accession>
<dbReference type="Gene3D" id="3.40.33.10">
    <property type="entry name" value="CAP"/>
    <property type="match status" value="1"/>
</dbReference>
<feature type="transmembrane region" description="Helical" evidence="1">
    <location>
        <begin position="350"/>
        <end position="370"/>
    </location>
</feature>
<gene>
    <name evidence="3" type="ORF">COV85_04625</name>
</gene>
<comment type="caution">
    <text evidence="3">The sequence shown here is derived from an EMBL/GenBank/DDBJ whole genome shotgun (WGS) entry which is preliminary data.</text>
</comment>
<feature type="domain" description="SCP" evidence="2">
    <location>
        <begin position="65"/>
        <end position="181"/>
    </location>
</feature>
<dbReference type="EMBL" id="PCVN01000125">
    <property type="protein sequence ID" value="PIQ73969.1"/>
    <property type="molecule type" value="Genomic_DNA"/>
</dbReference>
<dbReference type="SUPFAM" id="SSF55797">
    <property type="entry name" value="PR-1-like"/>
    <property type="match status" value="1"/>
</dbReference>
<organism evidence="3 4">
    <name type="scientific">Candidatus Portnoybacteria bacterium CG11_big_fil_rev_8_21_14_0_20_44_10</name>
    <dbReference type="NCBI Taxonomy" id="1974818"/>
    <lineage>
        <taxon>Bacteria</taxon>
        <taxon>Candidatus Portnoyibacteriota</taxon>
    </lineage>
</organism>
<evidence type="ECO:0000256" key="1">
    <source>
        <dbReference type="SAM" id="Phobius"/>
    </source>
</evidence>
<dbReference type="InterPro" id="IPR035940">
    <property type="entry name" value="CAP_sf"/>
</dbReference>
<evidence type="ECO:0000313" key="4">
    <source>
        <dbReference type="Proteomes" id="UP000231550"/>
    </source>
</evidence>
<keyword evidence="1" id="KW-0812">Transmembrane</keyword>
<dbReference type="PANTHER" id="PTHR31157:SF1">
    <property type="entry name" value="SCP DOMAIN-CONTAINING PROTEIN"/>
    <property type="match status" value="1"/>
</dbReference>
<feature type="transmembrane region" description="Helical" evidence="1">
    <location>
        <begin position="321"/>
        <end position="344"/>
    </location>
</feature>
<evidence type="ECO:0000259" key="2">
    <source>
        <dbReference type="Pfam" id="PF00188"/>
    </source>
</evidence>
<protein>
    <recommendedName>
        <fullName evidence="2">SCP domain-containing protein</fullName>
    </recommendedName>
</protein>
<keyword evidence="1" id="KW-1133">Transmembrane helix</keyword>
<dbReference type="AlphaFoldDB" id="A0A2H0KPA5"/>
<evidence type="ECO:0000313" key="3">
    <source>
        <dbReference type="EMBL" id="PIQ73969.1"/>
    </source>
</evidence>
<name>A0A2H0KPA5_9BACT</name>
<proteinExistence type="predicted"/>
<feature type="transmembrane region" description="Helical" evidence="1">
    <location>
        <begin position="27"/>
        <end position="49"/>
    </location>
</feature>